<keyword evidence="1" id="KW-1133">Transmembrane helix</keyword>
<dbReference type="OrthoDB" id="1701852at2"/>
<reference evidence="2 4" key="1">
    <citation type="submission" date="2015-07" db="EMBL/GenBank/DDBJ databases">
        <title>Fjat-14205 dsm 2895.</title>
        <authorList>
            <person name="Liu B."/>
            <person name="Wang J."/>
            <person name="Zhu Y."/>
            <person name="Liu G."/>
            <person name="Chen Q."/>
            <person name="Chen Z."/>
            <person name="Lan J."/>
            <person name="Che J."/>
            <person name="Ge C."/>
            <person name="Shi H."/>
            <person name="Pan Z."/>
            <person name="Liu X."/>
        </authorList>
    </citation>
    <scope>NUCLEOTIDE SEQUENCE [LARGE SCALE GENOMIC DNA]</scope>
    <source>
        <strain evidence="2 4">DSM 2895</strain>
    </source>
</reference>
<dbReference type="Proteomes" id="UP000037269">
    <property type="component" value="Unassembled WGS sequence"/>
</dbReference>
<dbReference type="InterPro" id="IPR022294">
    <property type="entry name" value="ABC-transptr_permeasesu"/>
</dbReference>
<dbReference type="EMBL" id="FNED01000068">
    <property type="protein sequence ID" value="SDK54097.1"/>
    <property type="molecule type" value="Genomic_DNA"/>
</dbReference>
<organism evidence="2 4">
    <name type="scientific">Aneurinibacillus migulanus</name>
    <name type="common">Bacillus migulanus</name>
    <dbReference type="NCBI Taxonomy" id="47500"/>
    <lineage>
        <taxon>Bacteria</taxon>
        <taxon>Bacillati</taxon>
        <taxon>Bacillota</taxon>
        <taxon>Bacilli</taxon>
        <taxon>Bacillales</taxon>
        <taxon>Paenibacillaceae</taxon>
        <taxon>Aneurinibacillus group</taxon>
        <taxon>Aneurinibacillus</taxon>
    </lineage>
</organism>
<dbReference type="CDD" id="cd21808">
    <property type="entry name" value="ABC-2_lan_permease_MutG"/>
    <property type="match status" value="1"/>
</dbReference>
<reference evidence="3 5" key="2">
    <citation type="submission" date="2016-10" db="EMBL/GenBank/DDBJ databases">
        <authorList>
            <person name="de Groot N.N."/>
        </authorList>
    </citation>
    <scope>NUCLEOTIDE SEQUENCE [LARGE SCALE GENOMIC DNA]</scope>
    <source>
        <strain evidence="3 5">DSM 2895</strain>
    </source>
</reference>
<dbReference type="GeneID" id="42307463"/>
<dbReference type="RefSeq" id="WP_043065856.1">
    <property type="nucleotide sequence ID" value="NZ_JARMDF010000108.1"/>
</dbReference>
<proteinExistence type="predicted"/>
<evidence type="ECO:0000313" key="5">
    <source>
        <dbReference type="Proteomes" id="UP000182836"/>
    </source>
</evidence>
<feature type="transmembrane region" description="Helical" evidence="1">
    <location>
        <begin position="21"/>
        <end position="39"/>
    </location>
</feature>
<dbReference type="STRING" id="47500.AF333_20135"/>
<evidence type="ECO:0000313" key="3">
    <source>
        <dbReference type="EMBL" id="SDK54097.1"/>
    </source>
</evidence>
<dbReference type="PATRIC" id="fig|47500.8.peg.6618"/>
<name>A0A0D1WBE0_ANEMI</name>
<dbReference type="AlphaFoldDB" id="A0A0D1WBE0"/>
<feature type="transmembrane region" description="Helical" evidence="1">
    <location>
        <begin position="135"/>
        <end position="155"/>
    </location>
</feature>
<dbReference type="Pfam" id="PF12730">
    <property type="entry name" value="ABC2_membrane_4"/>
    <property type="match status" value="1"/>
</dbReference>
<keyword evidence="4" id="KW-1185">Reference proteome</keyword>
<evidence type="ECO:0000256" key="1">
    <source>
        <dbReference type="SAM" id="Phobius"/>
    </source>
</evidence>
<evidence type="ECO:0000313" key="2">
    <source>
        <dbReference type="EMBL" id="KON97432.1"/>
    </source>
</evidence>
<sequence length="262" mass="29102">MTLFRVLSSDWLKTKRTAVRLIIFAAPVAYAFLLIWYFGNYKQTPDLQSKIYEAFFQMRTALLPVSAGLLAGFMGVQEEHAGNFNGILGQTVPRAQVYISKLLMLILMTTADMFISTFILLVGMEYVLHISMIQVGLFVEGMLLAVTGSLFLYTFHLFLGFAYGLGASIAAGGAGFLIAAIIGTTTVGDRIWQFVPWAWSVRLSQLPEVFMPGLQLPDSIIASDYFTQLAVKGLVPAIATFILVTVCGTIWFFRWEGRKAYE</sequence>
<accession>A0A0D1WBE0</accession>
<dbReference type="Proteomes" id="UP000182836">
    <property type="component" value="Unassembled WGS sequence"/>
</dbReference>
<feature type="transmembrane region" description="Helical" evidence="1">
    <location>
        <begin position="102"/>
        <end position="123"/>
    </location>
</feature>
<dbReference type="EMBL" id="LGUG01000004">
    <property type="protein sequence ID" value="KON97432.1"/>
    <property type="molecule type" value="Genomic_DNA"/>
</dbReference>
<keyword evidence="1" id="KW-0472">Membrane</keyword>
<dbReference type="NCBIfam" id="TIGR03733">
    <property type="entry name" value="lanti_perm_MutG"/>
    <property type="match status" value="1"/>
</dbReference>
<feature type="transmembrane region" description="Helical" evidence="1">
    <location>
        <begin position="234"/>
        <end position="253"/>
    </location>
</feature>
<gene>
    <name evidence="2" type="ORF">AF333_20135</name>
    <name evidence="3" type="ORF">SAMN04487909_1683</name>
</gene>
<protein>
    <submittedName>
        <fullName evidence="3">ABC-2 type transport system permease protein</fullName>
    </submittedName>
    <submittedName>
        <fullName evidence="2">Lantibiotic ABC transporter permease</fullName>
    </submittedName>
</protein>
<feature type="transmembrane region" description="Helical" evidence="1">
    <location>
        <begin position="161"/>
        <end position="182"/>
    </location>
</feature>
<evidence type="ECO:0000313" key="4">
    <source>
        <dbReference type="Proteomes" id="UP000037269"/>
    </source>
</evidence>
<keyword evidence="1" id="KW-0812">Transmembrane</keyword>